<reference evidence="10" key="1">
    <citation type="submission" date="2025-08" db="UniProtKB">
        <authorList>
            <consortium name="RefSeq"/>
        </authorList>
    </citation>
    <scope>IDENTIFICATION</scope>
</reference>
<comment type="subcellular location">
    <subcellularLocation>
        <location evidence="1">Membrane</location>
        <topology evidence="1">Multi-pass membrane protein</topology>
    </subcellularLocation>
</comment>
<protein>
    <submittedName>
        <fullName evidence="10">Sodium/glucose cotransporter 4</fullName>
    </submittedName>
</protein>
<keyword evidence="4 8" id="KW-1133">Transmembrane helix</keyword>
<feature type="transmembrane region" description="Helical" evidence="8">
    <location>
        <begin position="462"/>
        <end position="484"/>
    </location>
</feature>
<dbReference type="Pfam" id="PF00474">
    <property type="entry name" value="SSF"/>
    <property type="match status" value="1"/>
</dbReference>
<sequence length="606" mass="66606">MTWIPVGASIFASNVGAPMFIGLAGTAAASGFAVTIYEWHAVYLLIALGWVFMPVYIASGAFTLPEYLTKRFGGARLRILFSLLSLAIYVILKISSEIYAGVIFLQQLLGWNLYVCTGAILLVTAVYTTVGGMAAVMYTDTLQTAVLIVGAAILSVISMVEVGGWNSFMAQYSHAAPKLTLNDPLNYSCGMPRSDFMHIWRDPETGDIPWTGVIFGLIFNGVCVWCTDQINVQRCLSAKNISHAKGGTTFAAGLKLLPFVLWIVPGMISRVLYPDEVACADPESCERACSNKQGCTNIAYPLLVLRMLPTGLRGLMLAALLAALMSTLTSALNSSSSTFTLDIWRRIRRGASQRELMIVGRLCIIVVVIFSVVWIPIIEKSQGGQLWTYLQTVSACVSPPWCWVFLLAIFWTRTTEKGAFWGLVVGTAVGLVRMSLEFAYPAPPCGSTEVDKRPAILAKVHFLHFSAILSALSIIVTVAVSLLTNPHPTEKLRRVTWWTRHEEAQPLDSESEDELRCVEEEEDEEEEAPDMLKTVVAEPKPKTPRRVYNWVCGLSDAPEPRLSKQEKLLLRQKMTDITEDKNGRAVCIVAGVVVAGITTFLLGYFH</sequence>
<dbReference type="PANTHER" id="PTHR11819">
    <property type="entry name" value="SOLUTE CARRIER FAMILY 5"/>
    <property type="match status" value="1"/>
</dbReference>
<dbReference type="GeneID" id="101861316"/>
<feature type="transmembrane region" description="Helical" evidence="8">
    <location>
        <begin position="418"/>
        <end position="442"/>
    </location>
</feature>
<feature type="region of interest" description="Disordered" evidence="7">
    <location>
        <begin position="504"/>
        <end position="530"/>
    </location>
</feature>
<evidence type="ECO:0000313" key="9">
    <source>
        <dbReference type="Proteomes" id="UP000694888"/>
    </source>
</evidence>
<feature type="transmembrane region" description="Helical" evidence="8">
    <location>
        <begin position="248"/>
        <end position="268"/>
    </location>
</feature>
<dbReference type="InterPro" id="IPR038377">
    <property type="entry name" value="Na/Glc_symporter_sf"/>
</dbReference>
<evidence type="ECO:0000256" key="5">
    <source>
        <dbReference type="ARBA" id="ARBA00023136"/>
    </source>
</evidence>
<evidence type="ECO:0000256" key="7">
    <source>
        <dbReference type="SAM" id="MobiDB-lite"/>
    </source>
</evidence>
<dbReference type="NCBIfam" id="TIGR00813">
    <property type="entry name" value="sss"/>
    <property type="match status" value="1"/>
</dbReference>
<name>A0ABM1A984_APLCA</name>
<evidence type="ECO:0000256" key="4">
    <source>
        <dbReference type="ARBA" id="ARBA00022989"/>
    </source>
</evidence>
<keyword evidence="9" id="KW-1185">Reference proteome</keyword>
<dbReference type="PANTHER" id="PTHR11819:SF195">
    <property type="entry name" value="SODIUM_GLUCOSE COTRANSPORTER 4"/>
    <property type="match status" value="1"/>
</dbReference>
<dbReference type="InterPro" id="IPR001734">
    <property type="entry name" value="Na/solute_symporter"/>
</dbReference>
<keyword evidence="5 8" id="KW-0472">Membrane</keyword>
<dbReference type="Proteomes" id="UP000694888">
    <property type="component" value="Unplaced"/>
</dbReference>
<feature type="transmembrane region" description="Helical" evidence="8">
    <location>
        <begin position="583"/>
        <end position="605"/>
    </location>
</feature>
<feature type="transmembrane region" description="Helical" evidence="8">
    <location>
        <begin position="79"/>
        <end position="105"/>
    </location>
</feature>
<organism evidence="9 10">
    <name type="scientific">Aplysia californica</name>
    <name type="common">California sea hare</name>
    <dbReference type="NCBI Taxonomy" id="6500"/>
    <lineage>
        <taxon>Eukaryota</taxon>
        <taxon>Metazoa</taxon>
        <taxon>Spiralia</taxon>
        <taxon>Lophotrochozoa</taxon>
        <taxon>Mollusca</taxon>
        <taxon>Gastropoda</taxon>
        <taxon>Heterobranchia</taxon>
        <taxon>Euthyneura</taxon>
        <taxon>Tectipleura</taxon>
        <taxon>Aplysiida</taxon>
        <taxon>Aplysioidea</taxon>
        <taxon>Aplysiidae</taxon>
        <taxon>Aplysia</taxon>
    </lineage>
</organism>
<feature type="compositionally biased region" description="Acidic residues" evidence="7">
    <location>
        <begin position="509"/>
        <end position="529"/>
    </location>
</feature>
<dbReference type="Gene3D" id="1.20.1730.10">
    <property type="entry name" value="Sodium/glucose cotransporter"/>
    <property type="match status" value="1"/>
</dbReference>
<feature type="transmembrane region" description="Helical" evidence="8">
    <location>
        <begin position="39"/>
        <end position="58"/>
    </location>
</feature>
<dbReference type="PROSITE" id="PS00456">
    <property type="entry name" value="NA_SOLUT_SYMP_1"/>
    <property type="match status" value="1"/>
</dbReference>
<keyword evidence="3 8" id="KW-0812">Transmembrane</keyword>
<feature type="transmembrane region" description="Helical" evidence="8">
    <location>
        <begin position="389"/>
        <end position="411"/>
    </location>
</feature>
<comment type="similarity">
    <text evidence="2 6">Belongs to the sodium:solute symporter (SSF) (TC 2.A.21) family.</text>
</comment>
<dbReference type="PROSITE" id="PS50283">
    <property type="entry name" value="NA_SOLUT_SYMP_3"/>
    <property type="match status" value="1"/>
</dbReference>
<dbReference type="InterPro" id="IPR018212">
    <property type="entry name" value="Na/solute_symporter_CS"/>
</dbReference>
<accession>A0ABM1A984</accession>
<proteinExistence type="inferred from homology"/>
<feature type="transmembrane region" description="Helical" evidence="8">
    <location>
        <begin position="142"/>
        <end position="160"/>
    </location>
</feature>
<evidence type="ECO:0000256" key="3">
    <source>
        <dbReference type="ARBA" id="ARBA00022692"/>
    </source>
</evidence>
<evidence type="ECO:0000256" key="1">
    <source>
        <dbReference type="ARBA" id="ARBA00004141"/>
    </source>
</evidence>
<evidence type="ECO:0000256" key="2">
    <source>
        <dbReference type="ARBA" id="ARBA00006434"/>
    </source>
</evidence>
<feature type="transmembrane region" description="Helical" evidence="8">
    <location>
        <begin position="111"/>
        <end position="130"/>
    </location>
</feature>
<feature type="transmembrane region" description="Helical" evidence="8">
    <location>
        <begin position="315"/>
        <end position="335"/>
    </location>
</feature>
<gene>
    <name evidence="10" type="primary">LOC101861316</name>
</gene>
<evidence type="ECO:0000256" key="8">
    <source>
        <dbReference type="SAM" id="Phobius"/>
    </source>
</evidence>
<feature type="transmembrane region" description="Helical" evidence="8">
    <location>
        <begin position="356"/>
        <end position="377"/>
    </location>
</feature>
<dbReference type="PROSITE" id="PS00457">
    <property type="entry name" value="NA_SOLUT_SYMP_2"/>
    <property type="match status" value="1"/>
</dbReference>
<dbReference type="RefSeq" id="XP_012943240.2">
    <property type="nucleotide sequence ID" value="XM_013087786.2"/>
</dbReference>
<evidence type="ECO:0000313" key="10">
    <source>
        <dbReference type="RefSeq" id="XP_012943240.2"/>
    </source>
</evidence>
<evidence type="ECO:0000256" key="6">
    <source>
        <dbReference type="RuleBase" id="RU362091"/>
    </source>
</evidence>